<name>A0ACB8EMJ7_9SAUR</name>
<dbReference type="Proteomes" id="UP000827872">
    <property type="component" value="Linkage Group LG03"/>
</dbReference>
<evidence type="ECO:0000313" key="2">
    <source>
        <dbReference type="Proteomes" id="UP000827872"/>
    </source>
</evidence>
<organism evidence="1 2">
    <name type="scientific">Sphaerodactylus townsendi</name>
    <dbReference type="NCBI Taxonomy" id="933632"/>
    <lineage>
        <taxon>Eukaryota</taxon>
        <taxon>Metazoa</taxon>
        <taxon>Chordata</taxon>
        <taxon>Craniata</taxon>
        <taxon>Vertebrata</taxon>
        <taxon>Euteleostomi</taxon>
        <taxon>Lepidosauria</taxon>
        <taxon>Squamata</taxon>
        <taxon>Bifurcata</taxon>
        <taxon>Gekkota</taxon>
        <taxon>Sphaerodactylidae</taxon>
        <taxon>Sphaerodactylus</taxon>
    </lineage>
</organism>
<gene>
    <name evidence="1" type="ORF">K3G42_032010</name>
</gene>
<keyword evidence="2" id="KW-1185">Reference proteome</keyword>
<comment type="caution">
    <text evidence="1">The sequence shown here is derived from an EMBL/GenBank/DDBJ whole genome shotgun (WGS) entry which is preliminary data.</text>
</comment>
<evidence type="ECO:0000313" key="1">
    <source>
        <dbReference type="EMBL" id="KAH7993703.1"/>
    </source>
</evidence>
<reference evidence="1" key="1">
    <citation type="submission" date="2021-08" db="EMBL/GenBank/DDBJ databases">
        <title>The first chromosome-level gecko genome reveals the dynamic sex chromosomes of Neotropical dwarf geckos (Sphaerodactylidae: Sphaerodactylus).</title>
        <authorList>
            <person name="Pinto B.J."/>
            <person name="Keating S.E."/>
            <person name="Gamble T."/>
        </authorList>
    </citation>
    <scope>NUCLEOTIDE SEQUENCE</scope>
    <source>
        <strain evidence="1">TG3544</strain>
    </source>
</reference>
<proteinExistence type="predicted"/>
<sequence>MQKALHEDNQDPIRRDSFSQQPFLAPLAHPELEPSTGSPTDQKGTQQGSLGNSNDQTSRSQQPLLVTSSNPRGTSTIGSNHLPKRVFPWMKETRHSSKQSSSLPSSDPRSSSPSLSSSKRVRTAYTHTQLVELEKEFHFNRYLCRPRRLEMARLLRLSERQIKIWFQNRRMKYKKDSRAKGTTRKSPSRSPSVSDYYGHTEAEYEMATLSSCSKGPREIHSSATYPDPLFDSSLASEYEPFSLQGEGHPFGPPVLQGSPNEIAENYLGNEPEADTLFSFPDCSSTNLDYSCVAEIPGQHQFGPSNSLPIYTDLTTHPVPQGDSQGPVNLMHL</sequence>
<dbReference type="EMBL" id="CM037616">
    <property type="protein sequence ID" value="KAH7993703.1"/>
    <property type="molecule type" value="Genomic_DNA"/>
</dbReference>
<accession>A0ACB8EMJ7</accession>
<protein>
    <submittedName>
        <fullName evidence="1">Uncharacterized protein</fullName>
    </submittedName>
</protein>